<reference evidence="3 4" key="1">
    <citation type="submission" date="2014-12" db="EMBL/GenBank/DDBJ databases">
        <title>Genome sequence of Flavobacterium beibuense RSKm HC5.</title>
        <authorList>
            <person name="Kim J.F."/>
            <person name="Song J.Y."/>
            <person name="Kwak M.-J."/>
            <person name="Lee S.-W."/>
        </authorList>
    </citation>
    <scope>NUCLEOTIDE SEQUENCE [LARGE SCALE GENOMIC DNA]</scope>
    <source>
        <strain evidence="3 4">RSKm HC5</strain>
    </source>
</reference>
<accession>A0A444WD05</accession>
<feature type="transmembrane region" description="Helical" evidence="2">
    <location>
        <begin position="81"/>
        <end position="100"/>
    </location>
</feature>
<dbReference type="OrthoDB" id="9812349at2"/>
<dbReference type="PANTHER" id="PTHR34980:SF2">
    <property type="entry name" value="INNER MEMBRANE PROTEIN YHAH-RELATED"/>
    <property type="match status" value="1"/>
</dbReference>
<keyword evidence="2" id="KW-1133">Transmembrane helix</keyword>
<evidence type="ECO:0000256" key="1">
    <source>
        <dbReference type="SAM" id="MobiDB-lite"/>
    </source>
</evidence>
<comment type="caution">
    <text evidence="3">The sequence shown here is derived from an EMBL/GenBank/DDBJ whole genome shotgun (WGS) entry which is preliminary data.</text>
</comment>
<evidence type="ECO:0000313" key="4">
    <source>
        <dbReference type="Proteomes" id="UP000289775"/>
    </source>
</evidence>
<keyword evidence="4" id="KW-1185">Reference proteome</keyword>
<keyword evidence="2" id="KW-0472">Membrane</keyword>
<name>A0A444WD05_9FLAO</name>
<dbReference type="RefSeq" id="WP_129750378.1">
    <property type="nucleotide sequence ID" value="NZ_JUIW01000004.1"/>
</dbReference>
<feature type="transmembrane region" description="Helical" evidence="2">
    <location>
        <begin position="25"/>
        <end position="45"/>
    </location>
</feature>
<organism evidence="3 4">
    <name type="scientific">Flavobacterium beibuense</name>
    <dbReference type="NCBI Taxonomy" id="657326"/>
    <lineage>
        <taxon>Bacteria</taxon>
        <taxon>Pseudomonadati</taxon>
        <taxon>Bacteroidota</taxon>
        <taxon>Flavobacteriia</taxon>
        <taxon>Flavobacteriales</taxon>
        <taxon>Flavobacteriaceae</taxon>
        <taxon>Flavobacterium</taxon>
    </lineage>
</organism>
<dbReference type="PANTHER" id="PTHR34980">
    <property type="entry name" value="INNER MEMBRANE PROTEIN-RELATED-RELATED"/>
    <property type="match status" value="1"/>
</dbReference>
<dbReference type="InterPro" id="IPR008523">
    <property type="entry name" value="DUF805"/>
</dbReference>
<dbReference type="EMBL" id="JUIW01000004">
    <property type="protein sequence ID" value="RYJ43712.1"/>
    <property type="molecule type" value="Genomic_DNA"/>
</dbReference>
<dbReference type="Proteomes" id="UP000289775">
    <property type="component" value="Unassembled WGS sequence"/>
</dbReference>
<evidence type="ECO:0000313" key="3">
    <source>
        <dbReference type="EMBL" id="RYJ43712.1"/>
    </source>
</evidence>
<feature type="transmembrane region" description="Helical" evidence="2">
    <location>
        <begin position="51"/>
        <end position="69"/>
    </location>
</feature>
<sequence length="129" mass="14799">MIQWYLKVVKDNYANFEGRARRSEYWYYTLMNILIILTLAILTMVSSIFTFVYAIYALGVIVPGLAVAVRRLHDINKSGWFILVGFIPFIGGIWLLVLLATEGDRGDNQYGEDPKNPYNEMNEIGQQQA</sequence>
<feature type="region of interest" description="Disordered" evidence="1">
    <location>
        <begin position="108"/>
        <end position="129"/>
    </location>
</feature>
<dbReference type="GO" id="GO:0005886">
    <property type="term" value="C:plasma membrane"/>
    <property type="evidence" value="ECO:0007669"/>
    <property type="project" value="TreeGrafter"/>
</dbReference>
<protein>
    <submittedName>
        <fullName evidence="3">Putative membrane protein</fullName>
    </submittedName>
</protein>
<gene>
    <name evidence="3" type="ORF">NU09_1220</name>
</gene>
<dbReference type="AlphaFoldDB" id="A0A444WD05"/>
<proteinExistence type="predicted"/>
<dbReference type="Pfam" id="PF05656">
    <property type="entry name" value="DUF805"/>
    <property type="match status" value="1"/>
</dbReference>
<keyword evidence="2" id="KW-0812">Transmembrane</keyword>
<evidence type="ECO:0000256" key="2">
    <source>
        <dbReference type="SAM" id="Phobius"/>
    </source>
</evidence>